<proteinExistence type="predicted"/>
<feature type="compositionally biased region" description="Low complexity" evidence="1">
    <location>
        <begin position="44"/>
        <end position="53"/>
    </location>
</feature>
<gene>
    <name evidence="2" type="ORF">F4560_001625</name>
</gene>
<comment type="caution">
    <text evidence="2">The sequence shown here is derived from an EMBL/GenBank/DDBJ whole genome shotgun (WGS) entry which is preliminary data.</text>
</comment>
<feature type="region of interest" description="Disordered" evidence="1">
    <location>
        <begin position="1"/>
        <end position="57"/>
    </location>
</feature>
<sequence>MAGPGEAITALEALDPSPMFGGQLSPATATPFDPAAHRDRTDAGRPGLPGLPGADRRLPVRTHSTLRLTINAAHSEEHLLGMIAVLQELQPRLGF</sequence>
<evidence type="ECO:0000256" key="1">
    <source>
        <dbReference type="SAM" id="MobiDB-lite"/>
    </source>
</evidence>
<dbReference type="Proteomes" id="UP000552097">
    <property type="component" value="Unassembled WGS sequence"/>
</dbReference>
<name>A0A7W9HGJ9_9PSEU</name>
<evidence type="ECO:0000313" key="3">
    <source>
        <dbReference type="Proteomes" id="UP000552097"/>
    </source>
</evidence>
<keyword evidence="3" id="KW-1185">Reference proteome</keyword>
<dbReference type="EMBL" id="JACHMO010000001">
    <property type="protein sequence ID" value="MBB5801857.1"/>
    <property type="molecule type" value="Genomic_DNA"/>
</dbReference>
<organism evidence="2 3">
    <name type="scientific">Saccharothrix ecbatanensis</name>
    <dbReference type="NCBI Taxonomy" id="1105145"/>
    <lineage>
        <taxon>Bacteria</taxon>
        <taxon>Bacillati</taxon>
        <taxon>Actinomycetota</taxon>
        <taxon>Actinomycetes</taxon>
        <taxon>Pseudonocardiales</taxon>
        <taxon>Pseudonocardiaceae</taxon>
        <taxon>Saccharothrix</taxon>
    </lineage>
</organism>
<dbReference type="RefSeq" id="WP_184918202.1">
    <property type="nucleotide sequence ID" value="NZ_JACHMO010000001.1"/>
</dbReference>
<reference evidence="2 3" key="1">
    <citation type="submission" date="2020-08" db="EMBL/GenBank/DDBJ databases">
        <title>Sequencing the genomes of 1000 actinobacteria strains.</title>
        <authorList>
            <person name="Klenk H.-P."/>
        </authorList>
    </citation>
    <scope>NUCLEOTIDE SEQUENCE [LARGE SCALE GENOMIC DNA]</scope>
    <source>
        <strain evidence="2 3">DSM 45486</strain>
    </source>
</reference>
<accession>A0A7W9HGJ9</accession>
<protein>
    <submittedName>
        <fullName evidence="2">Uncharacterized protein</fullName>
    </submittedName>
</protein>
<evidence type="ECO:0000313" key="2">
    <source>
        <dbReference type="EMBL" id="MBB5801857.1"/>
    </source>
</evidence>
<dbReference type="AlphaFoldDB" id="A0A7W9HGJ9"/>